<dbReference type="EMBL" id="CP120627">
    <property type="protein sequence ID" value="WEW56735.1"/>
    <property type="molecule type" value="Genomic_DNA"/>
</dbReference>
<dbReference type="InterPro" id="IPR000782">
    <property type="entry name" value="FAS1_domain"/>
</dbReference>
<feature type="domain" description="FAS1" evidence="2">
    <location>
        <begin position="248"/>
        <end position="408"/>
    </location>
</feature>
<dbReference type="SMART" id="SM00554">
    <property type="entry name" value="FAS1"/>
    <property type="match status" value="2"/>
</dbReference>
<feature type="signal peptide" evidence="1">
    <location>
        <begin position="1"/>
        <end position="15"/>
    </location>
</feature>
<name>A0AAF0DF81_9EURO</name>
<keyword evidence="1" id="KW-0732">Signal</keyword>
<feature type="chain" id="PRO_5042178872" description="FAS1 domain-containing protein" evidence="1">
    <location>
        <begin position="16"/>
        <end position="450"/>
    </location>
</feature>
<dbReference type="InterPro" id="IPR050904">
    <property type="entry name" value="Adhesion/Biosynth-related"/>
</dbReference>
<dbReference type="InterPro" id="IPR036378">
    <property type="entry name" value="FAS1_dom_sf"/>
</dbReference>
<dbReference type="PANTHER" id="PTHR10900">
    <property type="entry name" value="PERIOSTIN-RELATED"/>
    <property type="match status" value="1"/>
</dbReference>
<dbReference type="Gene3D" id="2.30.180.10">
    <property type="entry name" value="FAS1 domain"/>
    <property type="match status" value="2"/>
</dbReference>
<feature type="domain" description="FAS1" evidence="2">
    <location>
        <begin position="115"/>
        <end position="251"/>
    </location>
</feature>
<evidence type="ECO:0000313" key="4">
    <source>
        <dbReference type="Proteomes" id="UP001219355"/>
    </source>
</evidence>
<dbReference type="Pfam" id="PF02469">
    <property type="entry name" value="Fasciclin"/>
    <property type="match status" value="2"/>
</dbReference>
<dbReference type="Proteomes" id="UP001219355">
    <property type="component" value="Chromosome 1"/>
</dbReference>
<gene>
    <name evidence="3" type="ORF">PRK78_002184</name>
</gene>
<evidence type="ECO:0000313" key="3">
    <source>
        <dbReference type="EMBL" id="WEW56735.1"/>
    </source>
</evidence>
<dbReference type="PROSITE" id="PS50213">
    <property type="entry name" value="FAS1"/>
    <property type="match status" value="2"/>
</dbReference>
<proteinExistence type="predicted"/>
<dbReference type="AlphaFoldDB" id="A0AAF0DF81"/>
<reference evidence="3" key="1">
    <citation type="submission" date="2023-03" db="EMBL/GenBank/DDBJ databases">
        <title>Emydomyces testavorans Genome Sequence.</title>
        <authorList>
            <person name="Hoyer L."/>
        </authorList>
    </citation>
    <scope>NUCLEOTIDE SEQUENCE</scope>
    <source>
        <strain evidence="3">16-2883</strain>
    </source>
</reference>
<keyword evidence="4" id="KW-1185">Reference proteome</keyword>
<protein>
    <recommendedName>
        <fullName evidence="2">FAS1 domain-containing protein</fullName>
    </recommendedName>
</protein>
<dbReference type="PANTHER" id="PTHR10900:SF125">
    <property type="entry name" value="FAS1 DOMAIN-CONTAINING PROTEIN YLR001C"/>
    <property type="match status" value="1"/>
</dbReference>
<dbReference type="SUPFAM" id="SSF82153">
    <property type="entry name" value="FAS1 domain"/>
    <property type="match status" value="2"/>
</dbReference>
<accession>A0AAF0DF81</accession>
<organism evidence="3 4">
    <name type="scientific">Emydomyces testavorans</name>
    <dbReference type="NCBI Taxonomy" id="2070801"/>
    <lineage>
        <taxon>Eukaryota</taxon>
        <taxon>Fungi</taxon>
        <taxon>Dikarya</taxon>
        <taxon>Ascomycota</taxon>
        <taxon>Pezizomycotina</taxon>
        <taxon>Eurotiomycetes</taxon>
        <taxon>Eurotiomycetidae</taxon>
        <taxon>Onygenales</taxon>
        <taxon>Nannizziopsiaceae</taxon>
        <taxon>Emydomyces</taxon>
    </lineage>
</organism>
<evidence type="ECO:0000256" key="1">
    <source>
        <dbReference type="SAM" id="SignalP"/>
    </source>
</evidence>
<evidence type="ECO:0000259" key="2">
    <source>
        <dbReference type="PROSITE" id="PS50213"/>
    </source>
</evidence>
<sequence>MKTVLLFSAAYIAAGVVIPDQNPMKPLIESSSSTPSTVSQSVSSDSELEADFVFSTSYAEEISNNVESMTAWALNLPHLPRPLRSEEETDMKNCDDESYKNGLDLNYPGHHDKPNKTTYQLITSGEETSIFAKLVSQFDDIVDLLNSTDESHTVLVPRDKALEKAIHFHPPKEYVKKFVLYHILKKPATARTIFHSRTICTLLKQDELGDYDQRISTQFGVTGLTINYIARIAKANLCAKNGIVHILDHLLLPPLQSSDTLSLVPSVFSTLDFGLLKTGLYEKINDTSTHTGSTIFAPSNLAFRKLGPMVNAFLFSRWGEKYLRALLRYHIVFDHTLYSDAYHRPKKEEDSSKTIHVDLPTLLDDRHLSIDIASFDRFATMKINGFITVASSDVIARDGVIHVLNDVLIPPKQPQDGNDHYNPLKEDGDEFAVPTVEDMIERLGPFVQKD</sequence>